<dbReference type="AlphaFoldDB" id="A0AAV0FLZ2"/>
<evidence type="ECO:0000313" key="2">
    <source>
        <dbReference type="Proteomes" id="UP001152523"/>
    </source>
</evidence>
<organism evidence="1 2">
    <name type="scientific">Cuscuta epithymum</name>
    <dbReference type="NCBI Taxonomy" id="186058"/>
    <lineage>
        <taxon>Eukaryota</taxon>
        <taxon>Viridiplantae</taxon>
        <taxon>Streptophyta</taxon>
        <taxon>Embryophyta</taxon>
        <taxon>Tracheophyta</taxon>
        <taxon>Spermatophyta</taxon>
        <taxon>Magnoliopsida</taxon>
        <taxon>eudicotyledons</taxon>
        <taxon>Gunneridae</taxon>
        <taxon>Pentapetalae</taxon>
        <taxon>asterids</taxon>
        <taxon>lamiids</taxon>
        <taxon>Solanales</taxon>
        <taxon>Convolvulaceae</taxon>
        <taxon>Cuscuteae</taxon>
        <taxon>Cuscuta</taxon>
        <taxon>Cuscuta subgen. Cuscuta</taxon>
    </lineage>
</organism>
<comment type="caution">
    <text evidence="1">The sequence shown here is derived from an EMBL/GenBank/DDBJ whole genome shotgun (WGS) entry which is preliminary data.</text>
</comment>
<evidence type="ECO:0000313" key="1">
    <source>
        <dbReference type="EMBL" id="CAH9136262.1"/>
    </source>
</evidence>
<proteinExistence type="predicted"/>
<sequence length="86" mass="9767">MTYICKCLIAAFHLASPSFHIAAHHTPPFPQTNRRRKLLSSGQQLGVQRRPDSIISFLNSQKVKNDFILCKWGTIELQIKNLSCSD</sequence>
<name>A0AAV0FLZ2_9ASTE</name>
<dbReference type="Proteomes" id="UP001152523">
    <property type="component" value="Unassembled WGS sequence"/>
</dbReference>
<protein>
    <submittedName>
        <fullName evidence="1">Uncharacterized protein</fullName>
    </submittedName>
</protein>
<keyword evidence="2" id="KW-1185">Reference proteome</keyword>
<reference evidence="1" key="1">
    <citation type="submission" date="2022-07" db="EMBL/GenBank/DDBJ databases">
        <authorList>
            <person name="Macas J."/>
            <person name="Novak P."/>
            <person name="Neumann P."/>
        </authorList>
    </citation>
    <scope>NUCLEOTIDE SEQUENCE</scope>
</reference>
<gene>
    <name evidence="1" type="ORF">CEPIT_LOCUS35151</name>
</gene>
<dbReference type="EMBL" id="CAMAPF010000993">
    <property type="protein sequence ID" value="CAH9136262.1"/>
    <property type="molecule type" value="Genomic_DNA"/>
</dbReference>
<accession>A0AAV0FLZ2</accession>